<evidence type="ECO:0000313" key="2">
    <source>
        <dbReference type="Proteomes" id="UP000719942"/>
    </source>
</evidence>
<evidence type="ECO:0000313" key="1">
    <source>
        <dbReference type="EMBL" id="MBW7573879.1"/>
    </source>
</evidence>
<proteinExistence type="predicted"/>
<protein>
    <submittedName>
        <fullName evidence="1">ImmA/IrrE family metallo-endopeptidase</fullName>
    </submittedName>
</protein>
<dbReference type="Proteomes" id="UP000719942">
    <property type="component" value="Unassembled WGS sequence"/>
</dbReference>
<dbReference type="EMBL" id="JAGFNZ010000006">
    <property type="protein sequence ID" value="MBW7573879.1"/>
    <property type="molecule type" value="Genomic_DNA"/>
</dbReference>
<keyword evidence="2" id="KW-1185">Reference proteome</keyword>
<organism evidence="1 2">
    <name type="scientific">Caproiciproducens faecalis</name>
    <dbReference type="NCBI Taxonomy" id="2820301"/>
    <lineage>
        <taxon>Bacteria</taxon>
        <taxon>Bacillati</taxon>
        <taxon>Bacillota</taxon>
        <taxon>Clostridia</taxon>
        <taxon>Eubacteriales</taxon>
        <taxon>Acutalibacteraceae</taxon>
        <taxon>Caproiciproducens</taxon>
    </lineage>
</organism>
<reference evidence="1 2" key="1">
    <citation type="submission" date="2021-03" db="EMBL/GenBank/DDBJ databases">
        <title>Caproiciproducens sp. nov. isolated from feces of cow.</title>
        <authorList>
            <person name="Choi J.-Y."/>
        </authorList>
    </citation>
    <scope>NUCLEOTIDE SEQUENCE [LARGE SCALE GENOMIC DNA]</scope>
    <source>
        <strain evidence="1 2">AGMB10547</strain>
    </source>
</reference>
<sequence>MTELSKLYSDLDKHKIKLFTKDIGFADAATIEVNGEYGIFLDLACFQSIKSYKECLAHELGHCATGCTHKVSSPLDLVAKHEYKANRWAIERYVPFEDLQAAFMQGYSEIWQLAEYFDLPESFIKKVVDYYFIARDKKIG</sequence>
<gene>
    <name evidence="1" type="ORF">J5W02_13780</name>
</gene>
<comment type="caution">
    <text evidence="1">The sequence shown here is derived from an EMBL/GenBank/DDBJ whole genome shotgun (WGS) entry which is preliminary data.</text>
</comment>
<name>A0ABS7DRF8_9FIRM</name>
<accession>A0ABS7DRF8</accession>
<dbReference type="RefSeq" id="WP_219966283.1">
    <property type="nucleotide sequence ID" value="NZ_JAGFNZ010000006.1"/>
</dbReference>